<reference evidence="13" key="1">
    <citation type="submission" date="2021-02" db="EMBL/GenBank/DDBJ databases">
        <title>First Annotated Genome of the Yellow-green Alga Tribonema minus.</title>
        <authorList>
            <person name="Mahan K.M."/>
        </authorList>
    </citation>
    <scope>NUCLEOTIDE SEQUENCE</scope>
    <source>
        <strain evidence="13">UTEX B ZZ1240</strain>
    </source>
</reference>
<evidence type="ECO:0000313" key="13">
    <source>
        <dbReference type="EMBL" id="KAG5183806.1"/>
    </source>
</evidence>
<dbReference type="PANTHER" id="PTHR31983">
    <property type="entry name" value="ENDO-1,3(4)-BETA-GLUCANASE 1"/>
    <property type="match status" value="1"/>
</dbReference>
<dbReference type="PANTHER" id="PTHR31983:SF0">
    <property type="entry name" value="GLUCAN ENDO-1,3-BETA-D-GLUCOSIDASE 2"/>
    <property type="match status" value="1"/>
</dbReference>
<evidence type="ECO:0000256" key="8">
    <source>
        <dbReference type="ARBA" id="ARBA00023326"/>
    </source>
</evidence>
<evidence type="ECO:0000256" key="5">
    <source>
        <dbReference type="ARBA" id="ARBA00023277"/>
    </source>
</evidence>
<dbReference type="OrthoDB" id="4473401at2759"/>
<comment type="similarity">
    <text evidence="2">Belongs to the glycosyl hydrolase 81 family.</text>
</comment>
<feature type="transmembrane region" description="Helical" evidence="10">
    <location>
        <begin position="122"/>
        <end position="144"/>
    </location>
</feature>
<keyword evidence="14" id="KW-1185">Reference proteome</keyword>
<name>A0A836CHD6_9STRA</name>
<feature type="region of interest" description="Disordered" evidence="9">
    <location>
        <begin position="1"/>
        <end position="22"/>
    </location>
</feature>
<dbReference type="InterPro" id="IPR005200">
    <property type="entry name" value="Endo-beta-glucanase"/>
</dbReference>
<dbReference type="EC" id="3.2.1.39" evidence="3"/>
<evidence type="ECO:0000259" key="11">
    <source>
        <dbReference type="Pfam" id="PF03639"/>
    </source>
</evidence>
<evidence type="ECO:0000256" key="1">
    <source>
        <dbReference type="ARBA" id="ARBA00000382"/>
    </source>
</evidence>
<feature type="domain" description="Glycosyl hydrolase family 81 C-terminal" evidence="12">
    <location>
        <begin position="687"/>
        <end position="782"/>
    </location>
</feature>
<evidence type="ECO:0000313" key="14">
    <source>
        <dbReference type="Proteomes" id="UP000664859"/>
    </source>
</evidence>
<dbReference type="GO" id="GO:0042973">
    <property type="term" value="F:glucan endo-1,3-beta-D-glucosidase activity"/>
    <property type="evidence" value="ECO:0007669"/>
    <property type="project" value="UniProtKB-EC"/>
</dbReference>
<dbReference type="InterPro" id="IPR040451">
    <property type="entry name" value="GH81_N"/>
</dbReference>
<dbReference type="GO" id="GO:0000272">
    <property type="term" value="P:polysaccharide catabolic process"/>
    <property type="evidence" value="ECO:0007669"/>
    <property type="project" value="UniProtKB-KW"/>
</dbReference>
<dbReference type="Pfam" id="PF03639">
    <property type="entry name" value="Glyco_hydro_81"/>
    <property type="match status" value="1"/>
</dbReference>
<feature type="domain" description="Glycosyl hydrolase family 81 C-terminal" evidence="12">
    <location>
        <begin position="400"/>
        <end position="518"/>
    </location>
</feature>
<accession>A0A836CHD6</accession>
<dbReference type="EMBL" id="JAFCMP010000190">
    <property type="protein sequence ID" value="KAG5183806.1"/>
    <property type="molecule type" value="Genomic_DNA"/>
</dbReference>
<proteinExistence type="inferred from homology"/>
<gene>
    <name evidence="13" type="ORF">JKP88DRAFT_316387</name>
</gene>
<feature type="domain" description="Glycosyl hydrolase family 81 N-terminal" evidence="11">
    <location>
        <begin position="153"/>
        <end position="316"/>
    </location>
</feature>
<keyword evidence="10" id="KW-0472">Membrane</keyword>
<feature type="domain" description="Glycosyl hydrolase family 81 C-terminal" evidence="12">
    <location>
        <begin position="622"/>
        <end position="675"/>
    </location>
</feature>
<dbReference type="Proteomes" id="UP000664859">
    <property type="component" value="Unassembled WGS sequence"/>
</dbReference>
<keyword evidence="7" id="KW-0961">Cell wall biogenesis/degradation</keyword>
<dbReference type="Gene3D" id="2.70.98.30">
    <property type="entry name" value="Golgi alpha-mannosidase II, domain 4"/>
    <property type="match status" value="1"/>
</dbReference>
<dbReference type="Pfam" id="PF17652">
    <property type="entry name" value="Glyco_hydro81C"/>
    <property type="match status" value="3"/>
</dbReference>
<evidence type="ECO:0000256" key="4">
    <source>
        <dbReference type="ARBA" id="ARBA00022801"/>
    </source>
</evidence>
<dbReference type="AlphaFoldDB" id="A0A836CHD6"/>
<dbReference type="GO" id="GO:0052861">
    <property type="term" value="F:endo-1,3(4)-beta-glucanase activity"/>
    <property type="evidence" value="ECO:0007669"/>
    <property type="project" value="InterPro"/>
</dbReference>
<sequence length="860" mass="93947">AAVQSDPSHPPGPHPPQKTTTTLLPQRAGVPFVTAAHTAAADGAPVVPLPYAVRAGAHGIDVSFSAVRRQASRRRITDVFDADLTVGAAEGVSHELRGGAAFATHLVRGSPYMTFAAEREPAAALLAAAALAAAALAAAAAPAMSFGPLIRAAQYKDATPTLATATSILALDGKPLKEGATVRGKTFKLGLSNWETWMVYTSESVSFKHAARGAAAARAGDGEAEFELNEHAYAYAKGGELNEHAYAYAKGGELNERAYAYTKGGEIQFDVDGDTLVTKFVWEKYGFGDLLMLALPHHIDMMDMETTEVAMPKAYQTLKPTEAATPKAYHQTLEASAAVLIEVEALGGWWQRAPTPDMELTAVAVPGAYQTRKVLMHEPARYPRRMTGVVGTSWEMREALTAIRAELVKDISTEHPTAADIYGFSKQSARMARLALIAEELGEMGYRTRQRCGALSLQAVSVIEDAMAAWLRNDNSDLLVYDKTWGGVVTYDGLNDAAADFGNGWYNAHHFHYGYFLYNDHHFHYGYFLNRPGFYPAYRRQLDFMVSDIACHRALADRFPTARHKDFFDGHRPQCPRSALRLPHAASAAHRFEVLCLYRAVRAVQLSVQPTVTGPTTVDDLWASGLFSQGNGKSQESSSEAVNAYYAVYLLGMATGNRELRDWGRILLAGEMAAVKPAARLYKHFASTGNKELRDWGRILLAGELRSTDKYWHMRNDSDVYDSIFASNRMVGVVGGLDAVDVTWFGDNVEYVHGINMMPFTPISAELLPYGYMREEWPMLATALTREDPPLTNSLHWVASRPAPPPGYNETLYAEMNAAAAVTVPVSCLENSAFAVSLHTGVGAMPRERLHALEVHRQDP</sequence>
<evidence type="ECO:0000256" key="2">
    <source>
        <dbReference type="ARBA" id="ARBA00010730"/>
    </source>
</evidence>
<keyword evidence="4 13" id="KW-0378">Hydrolase</keyword>
<evidence type="ECO:0000256" key="10">
    <source>
        <dbReference type="SAM" id="Phobius"/>
    </source>
</evidence>
<dbReference type="InterPro" id="IPR040720">
    <property type="entry name" value="GH81_C"/>
</dbReference>
<dbReference type="PROSITE" id="PS52008">
    <property type="entry name" value="GH81"/>
    <property type="match status" value="1"/>
</dbReference>
<evidence type="ECO:0000256" key="6">
    <source>
        <dbReference type="ARBA" id="ARBA00023295"/>
    </source>
</evidence>
<protein>
    <recommendedName>
        <fullName evidence="3">glucan endo-1,3-beta-D-glucosidase</fullName>
        <ecNumber evidence="3">3.2.1.39</ecNumber>
    </recommendedName>
</protein>
<evidence type="ECO:0000256" key="7">
    <source>
        <dbReference type="ARBA" id="ARBA00023316"/>
    </source>
</evidence>
<keyword evidence="6" id="KW-0326">Glycosidase</keyword>
<comment type="caution">
    <text evidence="13">The sequence shown here is derived from an EMBL/GenBank/DDBJ whole genome shotgun (WGS) entry which is preliminary data.</text>
</comment>
<keyword evidence="8" id="KW-0624">Polysaccharide degradation</keyword>
<feature type="non-terminal residue" evidence="13">
    <location>
        <position position="860"/>
    </location>
</feature>
<evidence type="ECO:0000256" key="3">
    <source>
        <dbReference type="ARBA" id="ARBA00012780"/>
    </source>
</evidence>
<organism evidence="13 14">
    <name type="scientific">Tribonema minus</name>
    <dbReference type="NCBI Taxonomy" id="303371"/>
    <lineage>
        <taxon>Eukaryota</taxon>
        <taxon>Sar</taxon>
        <taxon>Stramenopiles</taxon>
        <taxon>Ochrophyta</taxon>
        <taxon>PX clade</taxon>
        <taxon>Xanthophyceae</taxon>
        <taxon>Tribonematales</taxon>
        <taxon>Tribonemataceae</taxon>
        <taxon>Tribonema</taxon>
    </lineage>
</organism>
<evidence type="ECO:0000256" key="9">
    <source>
        <dbReference type="SAM" id="MobiDB-lite"/>
    </source>
</evidence>
<keyword evidence="5" id="KW-0119">Carbohydrate metabolism</keyword>
<keyword evidence="10" id="KW-1133">Transmembrane helix</keyword>
<dbReference type="GO" id="GO:0071555">
    <property type="term" value="P:cell wall organization"/>
    <property type="evidence" value="ECO:0007669"/>
    <property type="project" value="UniProtKB-KW"/>
</dbReference>
<comment type="catalytic activity">
    <reaction evidence="1">
        <text>Hydrolysis of (1-&gt;3)-beta-D-glucosidic linkages in (1-&gt;3)-beta-D-glucans.</text>
        <dbReference type="EC" id="3.2.1.39"/>
    </reaction>
</comment>
<evidence type="ECO:0000259" key="12">
    <source>
        <dbReference type="Pfam" id="PF17652"/>
    </source>
</evidence>
<keyword evidence="10" id="KW-0812">Transmembrane</keyword>